<keyword evidence="1" id="KW-1133">Transmembrane helix</keyword>
<feature type="transmembrane region" description="Helical" evidence="1">
    <location>
        <begin position="6"/>
        <end position="23"/>
    </location>
</feature>
<sequence>MGAGAFYFFVSLLLHYFPLPLFIKTQNLVDNWAIKRYQSEKALERIWNIGKRVAQILIVTLCLGLVVVFAFILYKVLSVYILIDNKSFVFLYYYLIAFVPPFTWFLVKIVRYLWLKKKESKPSAPVEEPPRKTLIEQIAGE</sequence>
<protein>
    <submittedName>
        <fullName evidence="2">Uncharacterized protein</fullName>
    </submittedName>
</protein>
<accession>A0A6S6SEP8</accession>
<gene>
    <name evidence="2" type="ORF">HELGO_WM32665</name>
</gene>
<feature type="transmembrane region" description="Helical" evidence="1">
    <location>
        <begin position="89"/>
        <end position="107"/>
    </location>
</feature>
<dbReference type="AlphaFoldDB" id="A0A6S6SEP8"/>
<proteinExistence type="predicted"/>
<evidence type="ECO:0000256" key="1">
    <source>
        <dbReference type="SAM" id="Phobius"/>
    </source>
</evidence>
<name>A0A6S6SEP8_9BACT</name>
<keyword evidence="1" id="KW-0472">Membrane</keyword>
<dbReference type="EMBL" id="CACVAQ010000086">
    <property type="protein sequence ID" value="CAA6803484.1"/>
    <property type="molecule type" value="Genomic_DNA"/>
</dbReference>
<evidence type="ECO:0000313" key="2">
    <source>
        <dbReference type="EMBL" id="CAA6803484.1"/>
    </source>
</evidence>
<keyword evidence="1" id="KW-0812">Transmembrane</keyword>
<reference evidence="2" key="1">
    <citation type="submission" date="2020-01" db="EMBL/GenBank/DDBJ databases">
        <authorList>
            <person name="Meier V. D."/>
            <person name="Meier V D."/>
        </authorList>
    </citation>
    <scope>NUCLEOTIDE SEQUENCE</scope>
    <source>
        <strain evidence="2">HLG_WM_MAG_10</strain>
    </source>
</reference>
<feature type="transmembrane region" description="Helical" evidence="1">
    <location>
        <begin position="56"/>
        <end position="83"/>
    </location>
</feature>
<organism evidence="2">
    <name type="scientific">uncultured Aureispira sp</name>
    <dbReference type="NCBI Taxonomy" id="1331704"/>
    <lineage>
        <taxon>Bacteria</taxon>
        <taxon>Pseudomonadati</taxon>
        <taxon>Bacteroidota</taxon>
        <taxon>Saprospiria</taxon>
        <taxon>Saprospirales</taxon>
        <taxon>Saprospiraceae</taxon>
        <taxon>Aureispira</taxon>
        <taxon>environmental samples</taxon>
    </lineage>
</organism>